<keyword evidence="6" id="KW-0482">Metalloprotease</keyword>
<feature type="transmembrane region" description="Helical" evidence="10">
    <location>
        <begin position="59"/>
        <end position="83"/>
    </location>
</feature>
<dbReference type="PRINTS" id="PR00756">
    <property type="entry name" value="ALADIPTASE"/>
</dbReference>
<reference evidence="13 14" key="1">
    <citation type="journal article" date="2017" name="Curr. Biol.">
        <title>Genome architecture and evolution of a unichromosomal asexual nematode.</title>
        <authorList>
            <person name="Fradin H."/>
            <person name="Zegar C."/>
            <person name="Gutwein M."/>
            <person name="Lucas J."/>
            <person name="Kovtun M."/>
            <person name="Corcoran D."/>
            <person name="Baugh L.R."/>
            <person name="Kiontke K."/>
            <person name="Gunsalus K."/>
            <person name="Fitch D.H."/>
            <person name="Piano F."/>
        </authorList>
    </citation>
    <scope>NUCLEOTIDE SEQUENCE [LARGE SCALE GENOMIC DNA]</scope>
    <source>
        <strain evidence="13">PF1309</strain>
    </source>
</reference>
<dbReference type="GO" id="GO:0005615">
    <property type="term" value="C:extracellular space"/>
    <property type="evidence" value="ECO:0007669"/>
    <property type="project" value="TreeGrafter"/>
</dbReference>
<feature type="binding site" evidence="8">
    <location>
        <position position="507"/>
    </location>
    <ligand>
        <name>Zn(2+)</name>
        <dbReference type="ChEBI" id="CHEBI:29105"/>
        <note>catalytic</note>
    </ligand>
</feature>
<dbReference type="OrthoDB" id="510539at2759"/>
<evidence type="ECO:0000256" key="1">
    <source>
        <dbReference type="ARBA" id="ARBA00010136"/>
    </source>
</evidence>
<evidence type="ECO:0000313" key="13">
    <source>
        <dbReference type="EMBL" id="PAV64556.1"/>
    </source>
</evidence>
<organism evidence="13 14">
    <name type="scientific">Diploscapter pachys</name>
    <dbReference type="NCBI Taxonomy" id="2018661"/>
    <lineage>
        <taxon>Eukaryota</taxon>
        <taxon>Metazoa</taxon>
        <taxon>Ecdysozoa</taxon>
        <taxon>Nematoda</taxon>
        <taxon>Chromadorea</taxon>
        <taxon>Rhabditida</taxon>
        <taxon>Rhabditina</taxon>
        <taxon>Rhabditomorpha</taxon>
        <taxon>Rhabditoidea</taxon>
        <taxon>Rhabditidae</taxon>
        <taxon>Diploscapter</taxon>
    </lineage>
</organism>
<keyword evidence="5 8" id="KW-0862">Zinc</keyword>
<proteinExistence type="inferred from homology"/>
<dbReference type="InterPro" id="IPR001930">
    <property type="entry name" value="Peptidase_M1"/>
</dbReference>
<dbReference type="SUPFAM" id="SSF63737">
    <property type="entry name" value="Leukotriene A4 hydrolase N-terminal domain"/>
    <property type="match status" value="1"/>
</dbReference>
<evidence type="ECO:0000256" key="6">
    <source>
        <dbReference type="ARBA" id="ARBA00023049"/>
    </source>
</evidence>
<evidence type="ECO:0000259" key="11">
    <source>
        <dbReference type="Pfam" id="PF01433"/>
    </source>
</evidence>
<keyword evidence="10" id="KW-0812">Transmembrane</keyword>
<feature type="binding site" evidence="8">
    <location>
        <position position="530"/>
    </location>
    <ligand>
        <name>Zn(2+)</name>
        <dbReference type="ChEBI" id="CHEBI:29105"/>
        <note>catalytic</note>
    </ligand>
</feature>
<protein>
    <submittedName>
        <fullName evidence="13">Uncharacterized protein</fullName>
    </submittedName>
</protein>
<dbReference type="GO" id="GO:0043171">
    <property type="term" value="P:peptide catabolic process"/>
    <property type="evidence" value="ECO:0007669"/>
    <property type="project" value="TreeGrafter"/>
</dbReference>
<comment type="caution">
    <text evidence="13">The sequence shown here is derived from an EMBL/GenBank/DDBJ whole genome shotgun (WGS) entry which is preliminary data.</text>
</comment>
<dbReference type="InterPro" id="IPR045357">
    <property type="entry name" value="Aminopeptidase_N-like_N"/>
</dbReference>
<dbReference type="FunFam" id="2.60.40.1730:FF:000028">
    <property type="entry name" value="Aminopeptidase"/>
    <property type="match status" value="1"/>
</dbReference>
<evidence type="ECO:0000256" key="8">
    <source>
        <dbReference type="PIRSR" id="PIRSR634016-3"/>
    </source>
</evidence>
<keyword evidence="14" id="KW-1185">Reference proteome</keyword>
<dbReference type="PANTHER" id="PTHR11533">
    <property type="entry name" value="PROTEASE M1 ZINC METALLOPROTEASE"/>
    <property type="match status" value="1"/>
</dbReference>
<dbReference type="InterPro" id="IPR034016">
    <property type="entry name" value="M1_APN-typ"/>
</dbReference>
<keyword evidence="10" id="KW-1133">Transmembrane helix</keyword>
<evidence type="ECO:0000259" key="12">
    <source>
        <dbReference type="Pfam" id="PF17900"/>
    </source>
</evidence>
<evidence type="ECO:0000313" key="14">
    <source>
        <dbReference type="Proteomes" id="UP000218231"/>
    </source>
</evidence>
<dbReference type="Proteomes" id="UP000218231">
    <property type="component" value="Unassembled WGS sequence"/>
</dbReference>
<feature type="domain" description="Aminopeptidase N-like N-terminal" evidence="12">
    <location>
        <begin position="196"/>
        <end position="393"/>
    </location>
</feature>
<feature type="domain" description="Peptidase M1 membrane alanine aminopeptidase" evidence="11">
    <location>
        <begin position="428"/>
        <end position="657"/>
    </location>
</feature>
<feature type="binding site" evidence="8">
    <location>
        <position position="511"/>
    </location>
    <ligand>
        <name>Zn(2+)</name>
        <dbReference type="ChEBI" id="CHEBI:29105"/>
        <note>catalytic</note>
    </ligand>
</feature>
<keyword evidence="3 8" id="KW-0479">Metal-binding</keyword>
<dbReference type="GO" id="GO:0070006">
    <property type="term" value="F:metalloaminopeptidase activity"/>
    <property type="evidence" value="ECO:0007669"/>
    <property type="project" value="TreeGrafter"/>
</dbReference>
<evidence type="ECO:0000256" key="4">
    <source>
        <dbReference type="ARBA" id="ARBA00022801"/>
    </source>
</evidence>
<dbReference type="Gene3D" id="2.60.40.1730">
    <property type="entry name" value="tricorn interacting facor f3 domain"/>
    <property type="match status" value="1"/>
</dbReference>
<comment type="cofactor">
    <cofactor evidence="8">
        <name>Zn(2+)</name>
        <dbReference type="ChEBI" id="CHEBI:29105"/>
    </cofactor>
    <text evidence="8">Binds 1 zinc ion per subunit.</text>
</comment>
<accession>A0A2A2JS09</accession>
<dbReference type="CDD" id="cd09601">
    <property type="entry name" value="M1_APN-Q_like"/>
    <property type="match status" value="1"/>
</dbReference>
<evidence type="ECO:0000256" key="9">
    <source>
        <dbReference type="PIRSR" id="PIRSR634016-4"/>
    </source>
</evidence>
<dbReference type="GO" id="GO:0006508">
    <property type="term" value="P:proteolysis"/>
    <property type="evidence" value="ECO:0007669"/>
    <property type="project" value="UniProtKB-KW"/>
</dbReference>
<dbReference type="EMBL" id="LIAE01010252">
    <property type="protein sequence ID" value="PAV64556.1"/>
    <property type="molecule type" value="Genomic_DNA"/>
</dbReference>
<dbReference type="STRING" id="2018661.A0A2A2JS09"/>
<dbReference type="PANTHER" id="PTHR11533:SF21">
    <property type="entry name" value="AMINOPEPTIDASE"/>
    <property type="match status" value="1"/>
</dbReference>
<evidence type="ECO:0000256" key="10">
    <source>
        <dbReference type="SAM" id="Phobius"/>
    </source>
</evidence>
<name>A0A2A2JS09_9BILA</name>
<evidence type="ECO:0000256" key="2">
    <source>
        <dbReference type="ARBA" id="ARBA00022670"/>
    </source>
</evidence>
<dbReference type="Pfam" id="PF17900">
    <property type="entry name" value="Peptidase_M1_N"/>
    <property type="match status" value="1"/>
</dbReference>
<dbReference type="AlphaFoldDB" id="A0A2A2JS09"/>
<gene>
    <name evidence="13" type="ORF">WR25_01653</name>
</gene>
<dbReference type="FunFam" id="1.10.390.10:FF:000025">
    <property type="entry name" value="Aminopeptidase"/>
    <property type="match status" value="1"/>
</dbReference>
<feature type="site" description="Transition state stabilizer" evidence="9">
    <location>
        <position position="593"/>
    </location>
</feature>
<dbReference type="SUPFAM" id="SSF55486">
    <property type="entry name" value="Metalloproteases ('zincins'), catalytic domain"/>
    <property type="match status" value="1"/>
</dbReference>
<dbReference type="GO" id="GO:0008270">
    <property type="term" value="F:zinc ion binding"/>
    <property type="evidence" value="ECO:0007669"/>
    <property type="project" value="InterPro"/>
</dbReference>
<comment type="similarity">
    <text evidence="1">Belongs to the peptidase M1 family.</text>
</comment>
<keyword evidence="4" id="KW-0378">Hydrolase</keyword>
<dbReference type="InterPro" id="IPR014782">
    <property type="entry name" value="Peptidase_M1_dom"/>
</dbReference>
<evidence type="ECO:0000256" key="5">
    <source>
        <dbReference type="ARBA" id="ARBA00022833"/>
    </source>
</evidence>
<dbReference type="GO" id="GO:0016020">
    <property type="term" value="C:membrane"/>
    <property type="evidence" value="ECO:0007669"/>
    <property type="project" value="TreeGrafter"/>
</dbReference>
<dbReference type="InterPro" id="IPR027268">
    <property type="entry name" value="Peptidase_M4/M1_CTD_sf"/>
</dbReference>
<evidence type="ECO:0000256" key="3">
    <source>
        <dbReference type="ARBA" id="ARBA00022723"/>
    </source>
</evidence>
<sequence>MSANGKNGSVIGKPIGLSRSLLDEVEPCLRNGNAVIASRQQNGSCHSVSRRKSDCTRRCILVLLLHAVFALAICLAFLVGHWISVEHKLGNATKTGSIIGVPVGAPTDVSAHSTALPTLLTTASSSGRQNHHSFNLAQPRIIERLIPLTPSPKEYTLLDVHPPLESFDLTEELHSNHLKTGHKDTLLVPLPLYILPYHYELQVDLTRFDTDLLVRGNMTIFLESYANSTEDEIQFHIGPNVQIERMRLRRDGKRVYPKNIKREDSKKLARILLRERLVKGKYVLDIEYNTTICNDHGVRCSLDVAHPNSSIKANSFTTKFEATLARSFMPCFDEPKIKATFNISVWHSSKYVVLSNMPEVVEKDDDRKRRKRLVKERTILTRFQETPPMSTYLVAFAVGEFVRMETRTERGIPVTVWTYPEDVMALRYTLDHAPIIFEKQEDDLEVPYPLPKMDLVAARNFQVGGMENWGLIVFEYSSIAHDTSGDSVNETVDRLYQEYKISRLIAHELSHQWFGNLVTIRDWPDLWLQEGFATFYVHQLLIEYHPILAEFDYFHDLKILFAVQSSEDSNLALVRDLKTEQAVDESFDITNLYIKGCVMVRMVRNLVSDFDFRAGVRRYLRKNAYRSVSREDLFASLPAYADHGADQELLSVVMEGWLINQGLPEVTVTRNYDNYMVTVAQRKSFSHNNRAFLQDVMPSIPRSSHISDYDGRQFRTSRGRREAGEFDESLFENLPDEYRKQLEEWKLRHRQTRRKMTTRRQMARPNVTLESRREEMRKVVRQFWLVNRTVSFADVELPPRTALIANPDWEYPFRVDYDVNNWKLIARALHSNHQDISAKTRMQLLTDSEYFLSQSEHPHLYVYILGYLSNESELSVMLFGLDAIHRLVDFFRGSTINSALLNYLRPAISQIDKLLDESKKDVELAALLSKVYQLRCVANLSSCNETYHADRWTLLNDVDDLHKQSTAVCHFLYSQPPNGNHKLTLMFEERLRKTGPQWITNIQLAACSRDQKVAENVAHKIVQTKNAAIYASSLQSDFSLHYNSVFRNALWNAMANLTIGERKFLFSTSDVDVQQASKILLHSVRSLDELRQVRQLVPDWGRKMSKHIEYLERQFQWINTISSGVLGNFFSQPHSS</sequence>
<keyword evidence="2" id="KW-0645">Protease</keyword>
<dbReference type="Pfam" id="PF01433">
    <property type="entry name" value="Peptidase_M1"/>
    <property type="match status" value="1"/>
</dbReference>
<feature type="active site" description="Proton acceptor" evidence="7">
    <location>
        <position position="508"/>
    </location>
</feature>
<evidence type="ECO:0000256" key="7">
    <source>
        <dbReference type="PIRSR" id="PIRSR634016-1"/>
    </source>
</evidence>
<keyword evidence="10" id="KW-0472">Membrane</keyword>
<dbReference type="Gene3D" id="1.10.390.10">
    <property type="entry name" value="Neutral Protease Domain 2"/>
    <property type="match status" value="1"/>
</dbReference>
<dbReference type="InterPro" id="IPR042097">
    <property type="entry name" value="Aminopeptidase_N-like_N_sf"/>
</dbReference>
<dbReference type="Gene3D" id="1.25.50.20">
    <property type="match status" value="1"/>
</dbReference>
<dbReference type="GO" id="GO:0042277">
    <property type="term" value="F:peptide binding"/>
    <property type="evidence" value="ECO:0007669"/>
    <property type="project" value="TreeGrafter"/>
</dbReference>
<dbReference type="InterPro" id="IPR050344">
    <property type="entry name" value="Peptidase_M1_aminopeptidases"/>
</dbReference>
<dbReference type="GO" id="GO:0005737">
    <property type="term" value="C:cytoplasm"/>
    <property type="evidence" value="ECO:0007669"/>
    <property type="project" value="TreeGrafter"/>
</dbReference>